<dbReference type="SUPFAM" id="SSF63829">
    <property type="entry name" value="Calcium-dependent phosphotriesterase"/>
    <property type="match status" value="2"/>
</dbReference>
<dbReference type="SMART" id="SM00387">
    <property type="entry name" value="HATPase_c"/>
    <property type="match status" value="1"/>
</dbReference>
<dbReference type="Pfam" id="PF07495">
    <property type="entry name" value="Y_Y_Y"/>
    <property type="match status" value="1"/>
</dbReference>
<comment type="caution">
    <text evidence="6">The sequence shown here is derived from an EMBL/GenBank/DDBJ whole genome shotgun (WGS) entry which is preliminary data.</text>
</comment>
<keyword evidence="7" id="KW-1185">Reference proteome</keyword>
<dbReference type="GO" id="GO:0000155">
    <property type="term" value="F:phosphorelay sensor kinase activity"/>
    <property type="evidence" value="ECO:0007669"/>
    <property type="project" value="InterPro"/>
</dbReference>
<keyword evidence="2 6" id="KW-0418">Kinase</keyword>
<dbReference type="InterPro" id="IPR011712">
    <property type="entry name" value="Sig_transdc_His_kin_sub3_dim/P"/>
</dbReference>
<dbReference type="PROSITE" id="PS50109">
    <property type="entry name" value="HIS_KIN"/>
    <property type="match status" value="1"/>
</dbReference>
<proteinExistence type="predicted"/>
<dbReference type="InterPro" id="IPR050482">
    <property type="entry name" value="Sensor_HK_TwoCompSys"/>
</dbReference>
<dbReference type="InterPro" id="IPR015943">
    <property type="entry name" value="WD40/YVTN_repeat-like_dom_sf"/>
</dbReference>
<accession>A0A7X5UXY1</accession>
<dbReference type="InterPro" id="IPR036890">
    <property type="entry name" value="HATPase_C_sf"/>
</dbReference>
<dbReference type="Proteomes" id="UP000564677">
    <property type="component" value="Unassembled WGS sequence"/>
</dbReference>
<dbReference type="CDD" id="cd16917">
    <property type="entry name" value="HATPase_UhpB-NarQ-NarX-like"/>
    <property type="match status" value="1"/>
</dbReference>
<dbReference type="Gene3D" id="2.60.40.10">
    <property type="entry name" value="Immunoglobulins"/>
    <property type="match status" value="1"/>
</dbReference>
<reference evidence="6 7" key="1">
    <citation type="submission" date="2020-03" db="EMBL/GenBank/DDBJ databases">
        <title>Genomic Encyclopedia of Type Strains, Phase IV (KMG-IV): sequencing the most valuable type-strain genomes for metagenomic binning, comparative biology and taxonomic classification.</title>
        <authorList>
            <person name="Goeker M."/>
        </authorList>
    </citation>
    <scope>NUCLEOTIDE SEQUENCE [LARGE SCALE GENOMIC DNA]</scope>
    <source>
        <strain evidence="6 7">DSM 4733</strain>
    </source>
</reference>
<organism evidence="6 7">
    <name type="scientific">Sphingomonas leidyi</name>
    <dbReference type="NCBI Taxonomy" id="68569"/>
    <lineage>
        <taxon>Bacteria</taxon>
        <taxon>Pseudomonadati</taxon>
        <taxon>Pseudomonadota</taxon>
        <taxon>Alphaproteobacteria</taxon>
        <taxon>Sphingomonadales</taxon>
        <taxon>Sphingomonadaceae</taxon>
        <taxon>Sphingomonas</taxon>
    </lineage>
</organism>
<dbReference type="InterPro" id="IPR005467">
    <property type="entry name" value="His_kinase_dom"/>
</dbReference>
<name>A0A7X5UXY1_9SPHN</name>
<dbReference type="Gene3D" id="3.30.565.10">
    <property type="entry name" value="Histidine kinase-like ATPase, C-terminal domain"/>
    <property type="match status" value="1"/>
</dbReference>
<feature type="transmembrane region" description="Helical" evidence="4">
    <location>
        <begin position="764"/>
        <end position="783"/>
    </location>
</feature>
<dbReference type="Gene3D" id="1.20.5.1930">
    <property type="match status" value="1"/>
</dbReference>
<evidence type="ECO:0000259" key="5">
    <source>
        <dbReference type="PROSITE" id="PS50109"/>
    </source>
</evidence>
<keyword evidence="4" id="KW-1133">Transmembrane helix</keyword>
<dbReference type="PANTHER" id="PTHR24421:SF62">
    <property type="entry name" value="SENSORY TRANSDUCTION HISTIDINE KINASE"/>
    <property type="match status" value="1"/>
</dbReference>
<gene>
    <name evidence="6" type="ORF">FHR20_001152</name>
</gene>
<keyword evidence="3" id="KW-0902">Two-component regulatory system</keyword>
<keyword evidence="4" id="KW-0812">Transmembrane</keyword>
<dbReference type="SUPFAM" id="SSF55874">
    <property type="entry name" value="ATPase domain of HSP90 chaperone/DNA topoisomerase II/histidine kinase"/>
    <property type="match status" value="1"/>
</dbReference>
<dbReference type="InterPro" id="IPR013783">
    <property type="entry name" value="Ig-like_fold"/>
</dbReference>
<keyword evidence="4" id="KW-0472">Membrane</keyword>
<dbReference type="AlphaFoldDB" id="A0A7X5UXY1"/>
<dbReference type="Pfam" id="PF07730">
    <property type="entry name" value="HisKA_3"/>
    <property type="match status" value="1"/>
</dbReference>
<dbReference type="Gene3D" id="2.130.10.10">
    <property type="entry name" value="YVTN repeat-like/Quinoprotein amine dehydrogenase"/>
    <property type="match status" value="3"/>
</dbReference>
<sequence>MAWKERNILGGSIVRIGGWLKWLTLCVAGLAVAPAAALDPAKTIAQYKHSRWLVEDGAPESISSFAQGADGYLWIGARDGLFRFDGIRFEHVATSLPGRSPSMVTALLAARDGSIWAGFETGGIARYSRGALVDTRVPNAQGYVMSLVQTADGAIWAQMGGGLPSRVRFAKGGWEALGESWNLPNEGNVDALAARDGSLWMTTIRSVFFLKPGSRRFQRLSVDLGGHAALSEDASGHIWLSDSRGSRAIAGGTTAGVAYPTPPFPRGARTFFDRDNVLWGATRSGSGIFRVRSPRPGGEPTLAQAAAKTETFGRFDGLTSQNTRNIFEDREGNIWIAHTGGLDRFRSASIINEPLLTQVPRWGEVLLGASDGSVYVGEAPGVYRILPGGHPHLVLSGAGESEAMCEGPDGAVWMIQAQRVVRFMEGRRTNLPRPASHQAIIDCAVDSNNVLWLTAAEGLYRRIGAGWSLHPMPENEDSSGNMPIIAKRDGSLLVYATARSLRRISFPRSTDLLLARAGALNGLRTIYEGPNAVLAGGSFGLARLDGDQARFLSSKQISILANVSGIVQTPAGETWLMTGRGIVRISTAALSYAFDKSRFPPHYEVFDYRDGIPAFNSRDGKRDAVRGGDGRIWFATTAGTVWIDPARLRRNNLPPPLAITALKAGGAIYRDPARLSLPAGTSTAEINYAALSLAVPERVEVRYRLEGADTDWIDPGMRRQAFYTNLGPGTYRFRVIAANNDGVWNRKGATLEFTIAPTFFQSNWFLLLCLIGVAMLAWLAYSIRVRQVTSRIRAGLEVRLAERERIARELHDTLLQTFQGLVLRFQAVAERIPADQPLRSVIDHTLDRADDALAEGRKRVLELRTVSGDLAEALVRSAEEYGGHGSIRFNLTIEGHPRALQPVARDEIEQVAAEAIRNAFLHARAREIEAALSYRANELRFDLRDDGIGLPANVMERGGREGHFGLVGMRERARRLGGMLTISSREKGGTEVALSVPARSAYADTRQRRRLASIFSAGGGGY</sequence>
<evidence type="ECO:0000313" key="6">
    <source>
        <dbReference type="EMBL" id="NIJ64221.1"/>
    </source>
</evidence>
<dbReference type="InterPro" id="IPR011110">
    <property type="entry name" value="Reg_prop"/>
</dbReference>
<dbReference type="Pfam" id="PF07494">
    <property type="entry name" value="Reg_prop"/>
    <property type="match status" value="1"/>
</dbReference>
<evidence type="ECO:0000313" key="7">
    <source>
        <dbReference type="Proteomes" id="UP000564677"/>
    </source>
</evidence>
<dbReference type="RefSeq" id="WP_167298607.1">
    <property type="nucleotide sequence ID" value="NZ_JAASQV010000001.1"/>
</dbReference>
<evidence type="ECO:0000256" key="4">
    <source>
        <dbReference type="SAM" id="Phobius"/>
    </source>
</evidence>
<evidence type="ECO:0000256" key="3">
    <source>
        <dbReference type="ARBA" id="ARBA00023012"/>
    </source>
</evidence>
<evidence type="ECO:0000256" key="1">
    <source>
        <dbReference type="ARBA" id="ARBA00022679"/>
    </source>
</evidence>
<feature type="domain" description="Histidine kinase" evidence="5">
    <location>
        <begin position="805"/>
        <end position="1000"/>
    </location>
</feature>
<dbReference type="PANTHER" id="PTHR24421">
    <property type="entry name" value="NITRATE/NITRITE SENSOR PROTEIN NARX-RELATED"/>
    <property type="match status" value="1"/>
</dbReference>
<evidence type="ECO:0000256" key="2">
    <source>
        <dbReference type="ARBA" id="ARBA00022777"/>
    </source>
</evidence>
<dbReference type="GO" id="GO:0046983">
    <property type="term" value="F:protein dimerization activity"/>
    <property type="evidence" value="ECO:0007669"/>
    <property type="project" value="InterPro"/>
</dbReference>
<dbReference type="EMBL" id="JAASQV010000001">
    <property type="protein sequence ID" value="NIJ64221.1"/>
    <property type="molecule type" value="Genomic_DNA"/>
</dbReference>
<dbReference type="GO" id="GO:0016020">
    <property type="term" value="C:membrane"/>
    <property type="evidence" value="ECO:0007669"/>
    <property type="project" value="InterPro"/>
</dbReference>
<dbReference type="InterPro" id="IPR011123">
    <property type="entry name" value="Y_Y_Y"/>
</dbReference>
<dbReference type="Pfam" id="PF02518">
    <property type="entry name" value="HATPase_c"/>
    <property type="match status" value="1"/>
</dbReference>
<dbReference type="InterPro" id="IPR003594">
    <property type="entry name" value="HATPase_dom"/>
</dbReference>
<keyword evidence="1" id="KW-0808">Transferase</keyword>
<protein>
    <submittedName>
        <fullName evidence="6">Signal transduction histidine kinase</fullName>
    </submittedName>
</protein>